<sequence length="123" mass="12696">MKPLILSAAALLLPAPATAAGLACTFTTICSPLTDCQTHDGVPFRFDVTEDSLRFTTPEQEVIGTPLPHIDAPAFAGLFETGPGGTILLSVSGTGEAVMTQQDIDSAGRVQSVSYFGICEPAA</sequence>
<accession>A0A8F6TSQ1</accession>
<keyword evidence="3" id="KW-1185">Reference proteome</keyword>
<dbReference type="KEGG" id="gce:KYE46_09960"/>
<evidence type="ECO:0000313" key="3">
    <source>
        <dbReference type="Proteomes" id="UP000825009"/>
    </source>
</evidence>
<proteinExistence type="predicted"/>
<feature type="chain" id="PRO_5034964375" evidence="1">
    <location>
        <begin position="20"/>
        <end position="123"/>
    </location>
</feature>
<organism evidence="2 3">
    <name type="scientific">Gymnodinialimonas ceratoperidinii</name>
    <dbReference type="NCBI Taxonomy" id="2856823"/>
    <lineage>
        <taxon>Bacteria</taxon>
        <taxon>Pseudomonadati</taxon>
        <taxon>Pseudomonadota</taxon>
        <taxon>Alphaproteobacteria</taxon>
        <taxon>Rhodobacterales</taxon>
        <taxon>Paracoccaceae</taxon>
        <taxon>Gymnodinialimonas</taxon>
    </lineage>
</organism>
<feature type="signal peptide" evidence="1">
    <location>
        <begin position="1"/>
        <end position="19"/>
    </location>
</feature>
<reference evidence="2 3" key="1">
    <citation type="submission" date="2021-07" db="EMBL/GenBank/DDBJ databases">
        <title>A novel Jannaschia species isolated from marine dinoflagellate Ceratoperidinium margalefii.</title>
        <authorList>
            <person name="Jiang Y."/>
            <person name="Li Z."/>
        </authorList>
    </citation>
    <scope>NUCLEOTIDE SEQUENCE [LARGE SCALE GENOMIC DNA]</scope>
    <source>
        <strain evidence="2 3">J12C1-MA-4</strain>
    </source>
</reference>
<evidence type="ECO:0000256" key="1">
    <source>
        <dbReference type="SAM" id="SignalP"/>
    </source>
</evidence>
<protein>
    <submittedName>
        <fullName evidence="2">Uncharacterized protein</fullName>
    </submittedName>
</protein>
<dbReference type="Proteomes" id="UP000825009">
    <property type="component" value="Chromosome"/>
</dbReference>
<dbReference type="PROSITE" id="PS51257">
    <property type="entry name" value="PROKAR_LIPOPROTEIN"/>
    <property type="match status" value="1"/>
</dbReference>
<dbReference type="EMBL" id="CP079194">
    <property type="protein sequence ID" value="QXT38277.1"/>
    <property type="molecule type" value="Genomic_DNA"/>
</dbReference>
<dbReference type="RefSeq" id="WP_219000474.1">
    <property type="nucleotide sequence ID" value="NZ_CP079194.1"/>
</dbReference>
<name>A0A8F6TSQ1_9RHOB</name>
<gene>
    <name evidence="2" type="ORF">KYE46_09960</name>
</gene>
<evidence type="ECO:0000313" key="2">
    <source>
        <dbReference type="EMBL" id="QXT38277.1"/>
    </source>
</evidence>
<dbReference type="AlphaFoldDB" id="A0A8F6TSQ1"/>
<keyword evidence="1" id="KW-0732">Signal</keyword>